<accession>A0A9X3TQI9</accession>
<evidence type="ECO:0000313" key="1">
    <source>
        <dbReference type="EMBL" id="MDA5108203.1"/>
    </source>
</evidence>
<comment type="caution">
    <text evidence="1">The sequence shown here is derived from an EMBL/GenBank/DDBJ whole genome shotgun (WGS) entry which is preliminary data.</text>
</comment>
<dbReference type="Proteomes" id="UP001151071">
    <property type="component" value="Unassembled WGS sequence"/>
</dbReference>
<dbReference type="AlphaFoldDB" id="A0A9X3TQI9"/>
<evidence type="ECO:0000313" key="2">
    <source>
        <dbReference type="Proteomes" id="UP001151071"/>
    </source>
</evidence>
<gene>
    <name evidence="1" type="ORF">O3V59_07510</name>
</gene>
<sequence>MEQFLEDVKKDPAGAERSYKQIAELKEQANGFEVMMQDEKRAIVYVKFKDHREPLGFRVRKDKNNIWRVSWLPIQ</sequence>
<name>A0A9X3TQI9_9BACL</name>
<keyword evidence="2" id="KW-1185">Reference proteome</keyword>
<proteinExistence type="predicted"/>
<dbReference type="EMBL" id="JAPYYP010000006">
    <property type="protein sequence ID" value="MDA5108203.1"/>
    <property type="molecule type" value="Genomic_DNA"/>
</dbReference>
<dbReference type="RefSeq" id="WP_271139824.1">
    <property type="nucleotide sequence ID" value="NZ_JAPYYP010000006.1"/>
</dbReference>
<organism evidence="1 2">
    <name type="scientific">Brevibacillus thermoruber</name>
    <dbReference type="NCBI Taxonomy" id="33942"/>
    <lineage>
        <taxon>Bacteria</taxon>
        <taxon>Bacillati</taxon>
        <taxon>Bacillota</taxon>
        <taxon>Bacilli</taxon>
        <taxon>Bacillales</taxon>
        <taxon>Paenibacillaceae</taxon>
        <taxon>Brevibacillus</taxon>
    </lineage>
</organism>
<protein>
    <submittedName>
        <fullName evidence="1">Uncharacterized protein</fullName>
    </submittedName>
</protein>
<reference evidence="1" key="1">
    <citation type="submission" date="2022-12" db="EMBL/GenBank/DDBJ databases">
        <title>Draft genome sequence of the thermophilic strain Brevibacillus thermoruber HT42, isolated from Los Humeros, Puebla, Mexico, with biotechnological potential.</title>
        <authorList>
            <person name="Lara Sanchez J."/>
            <person name="Solis Palacios R."/>
            <person name="Bustos Baena A.S."/>
            <person name="Ruz Baez A.E."/>
            <person name="Espinosa Luna G."/>
            <person name="Oliart Ros R.M."/>
        </authorList>
    </citation>
    <scope>NUCLEOTIDE SEQUENCE</scope>
    <source>
        <strain evidence="1">HT42</strain>
    </source>
</reference>